<keyword evidence="1" id="KW-0880">Kelch repeat</keyword>
<dbReference type="PANTHER" id="PTHR46093:SF18">
    <property type="entry name" value="FIBRONECTIN TYPE-III DOMAIN-CONTAINING PROTEIN"/>
    <property type="match status" value="1"/>
</dbReference>
<dbReference type="InterPro" id="IPR015915">
    <property type="entry name" value="Kelch-typ_b-propeller"/>
</dbReference>
<dbReference type="Proteomes" id="UP000054558">
    <property type="component" value="Unassembled WGS sequence"/>
</dbReference>
<evidence type="ECO:0000259" key="5">
    <source>
        <dbReference type="PROSITE" id="PS50853"/>
    </source>
</evidence>
<keyword evidence="2" id="KW-0677">Repeat</keyword>
<dbReference type="SUPFAM" id="SSF49265">
    <property type="entry name" value="Fibronectin type III"/>
    <property type="match status" value="1"/>
</dbReference>
<feature type="compositionally biased region" description="Basic and acidic residues" evidence="4">
    <location>
        <begin position="9"/>
        <end position="24"/>
    </location>
</feature>
<dbReference type="STRING" id="105231.A0A1Y1IEC9"/>
<accession>A0A1Y1IEC9</accession>
<dbReference type="AlphaFoldDB" id="A0A1Y1IEC9"/>
<feature type="domain" description="Fibronectin type-III" evidence="5">
    <location>
        <begin position="563"/>
        <end position="660"/>
    </location>
</feature>
<dbReference type="Pfam" id="PF24681">
    <property type="entry name" value="Kelch_KLHDC2_KLHL20_DRC7"/>
    <property type="match status" value="2"/>
</dbReference>
<feature type="coiled-coil region" evidence="3">
    <location>
        <begin position="99"/>
        <end position="185"/>
    </location>
</feature>
<dbReference type="InterPro" id="IPR036116">
    <property type="entry name" value="FN3_sf"/>
</dbReference>
<dbReference type="InterPro" id="IPR013783">
    <property type="entry name" value="Ig-like_fold"/>
</dbReference>
<evidence type="ECO:0000313" key="6">
    <source>
        <dbReference type="EMBL" id="GAQ89314.1"/>
    </source>
</evidence>
<sequence>MAKKGKGSAKADKAADGVSDADRDALKKDERIAQLMLELEEAKLGTAFADKRAEELMRARDDLRREIITVKQDCDDVLADMERELAARSAIASDLQKTVDDLTAKLEARDLRVQELEREREIARQQMAQAGAVVAEREKTLARIRELEAELEGREAKIRIYESNLNRLEGALRTAQQSADDLRLAMARSTHTVFVGALPWTLQHTRQKLTDSSVNVPTERDRSTLTKIGSKLYLFGGTTRGGSGTNELFAYGAELSLWERVRASGDAPCARGGHCAVALPRGRLLVFGGRRNPLLNDCVLFNVDSGIWTPLKTSGVPPPLVEKAAMVVVGNRVLLLGGDCGDVSENDPGIQVLQGLFELDLETFTWRICPATGIPPQRCGMTLTAAEDGQSVFAFGGYGEDGACRNDIHVLNVPGLEWSSPPMVMGTPPAPREGHAATMIGRYLLISGGHDRGHHYFDTFMFDTELLCWESLDSGSGLAGFSADSAGPARLSGSQAGLPGDPSGRPRKLSEAPGEGSPERRLRLTAFVDNKLLCWHPTDKTNSLILLDTVDIQIPEGAFVSRAVRNDEIAAEAHADPKEPRAVDVTWRVPPKHKKRAVAFKVLMGVKTSNVIREVYSGTEDHFHLSGLRSGADYYFRVKGEFQDGGCLWSNVAAFHLEPAKDRPVTSPSAHARELGRPTFFDGHRW</sequence>
<evidence type="ECO:0000313" key="7">
    <source>
        <dbReference type="Proteomes" id="UP000054558"/>
    </source>
</evidence>
<feature type="region of interest" description="Disordered" evidence="4">
    <location>
        <begin position="489"/>
        <end position="521"/>
    </location>
</feature>
<feature type="coiled-coil region" evidence="3">
    <location>
        <begin position="46"/>
        <end position="73"/>
    </location>
</feature>
<evidence type="ECO:0000256" key="1">
    <source>
        <dbReference type="ARBA" id="ARBA00022441"/>
    </source>
</evidence>
<dbReference type="SUPFAM" id="SSF117281">
    <property type="entry name" value="Kelch motif"/>
    <property type="match status" value="2"/>
</dbReference>
<evidence type="ECO:0000256" key="3">
    <source>
        <dbReference type="SAM" id="Coils"/>
    </source>
</evidence>
<dbReference type="Gene3D" id="2.120.10.80">
    <property type="entry name" value="Kelch-type beta propeller"/>
    <property type="match status" value="2"/>
</dbReference>
<gene>
    <name evidence="6" type="ORF">KFL_005100040</name>
</gene>
<name>A0A1Y1IEC9_KLENI</name>
<reference evidence="6 7" key="1">
    <citation type="journal article" date="2014" name="Nat. Commun.">
        <title>Klebsormidium flaccidum genome reveals primary factors for plant terrestrial adaptation.</title>
        <authorList>
            <person name="Hori K."/>
            <person name="Maruyama F."/>
            <person name="Fujisawa T."/>
            <person name="Togashi T."/>
            <person name="Yamamoto N."/>
            <person name="Seo M."/>
            <person name="Sato S."/>
            <person name="Yamada T."/>
            <person name="Mori H."/>
            <person name="Tajima N."/>
            <person name="Moriyama T."/>
            <person name="Ikeuchi M."/>
            <person name="Watanabe M."/>
            <person name="Wada H."/>
            <person name="Kobayashi K."/>
            <person name="Saito M."/>
            <person name="Masuda T."/>
            <person name="Sasaki-Sekimoto Y."/>
            <person name="Mashiguchi K."/>
            <person name="Awai K."/>
            <person name="Shimojima M."/>
            <person name="Masuda S."/>
            <person name="Iwai M."/>
            <person name="Nobusawa T."/>
            <person name="Narise T."/>
            <person name="Kondo S."/>
            <person name="Saito H."/>
            <person name="Sato R."/>
            <person name="Murakawa M."/>
            <person name="Ihara Y."/>
            <person name="Oshima-Yamada Y."/>
            <person name="Ohtaka K."/>
            <person name="Satoh M."/>
            <person name="Sonobe K."/>
            <person name="Ishii M."/>
            <person name="Ohtani R."/>
            <person name="Kanamori-Sato M."/>
            <person name="Honoki R."/>
            <person name="Miyazaki D."/>
            <person name="Mochizuki H."/>
            <person name="Umetsu J."/>
            <person name="Higashi K."/>
            <person name="Shibata D."/>
            <person name="Kamiya Y."/>
            <person name="Sato N."/>
            <person name="Nakamura Y."/>
            <person name="Tabata S."/>
            <person name="Ida S."/>
            <person name="Kurokawa K."/>
            <person name="Ohta H."/>
        </authorList>
    </citation>
    <scope>NUCLEOTIDE SEQUENCE [LARGE SCALE GENOMIC DNA]</scope>
    <source>
        <strain evidence="6 7">NIES-2285</strain>
    </source>
</reference>
<proteinExistence type="predicted"/>
<dbReference type="CDD" id="cd00063">
    <property type="entry name" value="FN3"/>
    <property type="match status" value="1"/>
</dbReference>
<organism evidence="6 7">
    <name type="scientific">Klebsormidium nitens</name>
    <name type="common">Green alga</name>
    <name type="synonym">Ulothrix nitens</name>
    <dbReference type="NCBI Taxonomy" id="105231"/>
    <lineage>
        <taxon>Eukaryota</taxon>
        <taxon>Viridiplantae</taxon>
        <taxon>Streptophyta</taxon>
        <taxon>Klebsormidiophyceae</taxon>
        <taxon>Klebsormidiales</taxon>
        <taxon>Klebsormidiaceae</taxon>
        <taxon>Klebsormidium</taxon>
    </lineage>
</organism>
<dbReference type="PROSITE" id="PS50853">
    <property type="entry name" value="FN3"/>
    <property type="match status" value="1"/>
</dbReference>
<evidence type="ECO:0000256" key="4">
    <source>
        <dbReference type="SAM" id="MobiDB-lite"/>
    </source>
</evidence>
<feature type="region of interest" description="Disordered" evidence="4">
    <location>
        <begin position="1"/>
        <end position="24"/>
    </location>
</feature>
<dbReference type="InterPro" id="IPR003961">
    <property type="entry name" value="FN3_dom"/>
</dbReference>
<keyword evidence="3" id="KW-0175">Coiled coil</keyword>
<dbReference type="Gene3D" id="2.60.40.10">
    <property type="entry name" value="Immunoglobulins"/>
    <property type="match status" value="1"/>
</dbReference>
<keyword evidence="7" id="KW-1185">Reference proteome</keyword>
<dbReference type="OMA" id="PEPRECA"/>
<dbReference type="OrthoDB" id="10251809at2759"/>
<dbReference type="PANTHER" id="PTHR46093">
    <property type="entry name" value="ACYL-COA-BINDING DOMAIN-CONTAINING PROTEIN 5"/>
    <property type="match status" value="1"/>
</dbReference>
<dbReference type="EMBL" id="DF237459">
    <property type="protein sequence ID" value="GAQ89314.1"/>
    <property type="molecule type" value="Genomic_DNA"/>
</dbReference>
<evidence type="ECO:0000256" key="2">
    <source>
        <dbReference type="ARBA" id="ARBA00022737"/>
    </source>
</evidence>
<protein>
    <recommendedName>
        <fullName evidence="5">Fibronectin type-III domain-containing protein</fullName>
    </recommendedName>
</protein>